<keyword evidence="4 6" id="KW-0963">Cytoplasm</keyword>
<dbReference type="Pfam" id="PF17777">
    <property type="entry name" value="RL10P_insert"/>
    <property type="match status" value="1"/>
</dbReference>
<reference evidence="8 9" key="1">
    <citation type="submission" date="2024-06" db="EMBL/GenBank/DDBJ databases">
        <authorList>
            <person name="Kraege A."/>
            <person name="Thomma B."/>
        </authorList>
    </citation>
    <scope>NUCLEOTIDE SEQUENCE [LARGE SCALE GENOMIC DNA]</scope>
</reference>
<evidence type="ECO:0000313" key="9">
    <source>
        <dbReference type="Proteomes" id="UP001497392"/>
    </source>
</evidence>
<comment type="subcellular location">
    <subcellularLocation>
        <location evidence="6">Cytoplasm</location>
    </subcellularLocation>
    <subcellularLocation>
        <location evidence="6">Nucleus</location>
        <location evidence="6">Nucleolus</location>
    </subcellularLocation>
</comment>
<gene>
    <name evidence="8" type="primary">g2112</name>
    <name evidence="8" type="ORF">VP750_LOCUS1809</name>
</gene>
<name>A0ABP1FJK0_9CHLO</name>
<organism evidence="8 9">
    <name type="scientific">Coccomyxa viridis</name>
    <dbReference type="NCBI Taxonomy" id="1274662"/>
    <lineage>
        <taxon>Eukaryota</taxon>
        <taxon>Viridiplantae</taxon>
        <taxon>Chlorophyta</taxon>
        <taxon>core chlorophytes</taxon>
        <taxon>Trebouxiophyceae</taxon>
        <taxon>Trebouxiophyceae incertae sedis</taxon>
        <taxon>Coccomyxaceae</taxon>
        <taxon>Coccomyxa</taxon>
    </lineage>
</organism>
<evidence type="ECO:0000313" key="8">
    <source>
        <dbReference type="EMBL" id="CAL5220150.1"/>
    </source>
</evidence>
<evidence type="ECO:0000256" key="2">
    <source>
        <dbReference type="ARBA" id="ARBA00004046"/>
    </source>
</evidence>
<keyword evidence="9" id="KW-1185">Reference proteome</keyword>
<protein>
    <recommendedName>
        <fullName evidence="6">Ribosome assembly factor mrt4</fullName>
    </recommendedName>
</protein>
<evidence type="ECO:0000256" key="6">
    <source>
        <dbReference type="RuleBase" id="RU364039"/>
    </source>
</evidence>
<dbReference type="InterPro" id="IPR001790">
    <property type="entry name" value="Ribosomal_uL10"/>
</dbReference>
<evidence type="ECO:0000256" key="4">
    <source>
        <dbReference type="ARBA" id="ARBA00022490"/>
    </source>
</evidence>
<dbReference type="Gene3D" id="3.90.105.20">
    <property type="match status" value="1"/>
</dbReference>
<comment type="function">
    <text evidence="2 6">Component of the ribosome assembly machinery. Nuclear paralog of the ribosomal protein P0, it binds pre-60S subunits at an early stage of assembly in the nucleolus, and is replaced by P0 in cytoplasmic pre-60S subunits and mature 80S ribosomes.</text>
</comment>
<comment type="similarity">
    <text evidence="3 6">Belongs to the universal ribosomal protein uL10 family.</text>
</comment>
<comment type="function">
    <text evidence="1">Ribosomal protein P0 is the functional equivalent of E.coli protein L10.</text>
</comment>
<accession>A0ABP1FJK0</accession>
<dbReference type="Gene3D" id="3.30.70.1730">
    <property type="match status" value="1"/>
</dbReference>
<dbReference type="InterPro" id="IPR051742">
    <property type="entry name" value="Ribosome_Assembly_uL10"/>
</dbReference>
<dbReference type="InterPro" id="IPR043141">
    <property type="entry name" value="Ribosomal_uL10-like_sf"/>
</dbReference>
<keyword evidence="5 6" id="KW-0539">Nucleus</keyword>
<evidence type="ECO:0000259" key="7">
    <source>
        <dbReference type="Pfam" id="PF17777"/>
    </source>
</evidence>
<sequence length="247" mass="28116">MPKSKRNKVVSLTKVKKKTKEWKGDKITATRNFVDEFPSVYLFRYENMRNESFKSFREDQKEHSRFVMGSNKVLRVALGHGEEDEYKKGLSALAEDISGSIGLFFTRLPEDQVLKLFEEFEDLDYARAGSQATEDFDLAEGPLSGPTGPLPHTVEPTLRKYGLPTRLKKGVVELVSDFVVCQQGDTLTSNQAALLRVFDVKMAAFRMYPVGCWLAEDEHYHRFEQPQTASVGPHQDAPALMEEMQEQ</sequence>
<evidence type="ECO:0000256" key="1">
    <source>
        <dbReference type="ARBA" id="ARBA00002200"/>
    </source>
</evidence>
<comment type="subunit">
    <text evidence="6">Associates with the pre-60S ribosomal particle.</text>
</comment>
<proteinExistence type="inferred from homology"/>
<dbReference type="InterPro" id="IPR033867">
    <property type="entry name" value="Mrt4"/>
</dbReference>
<dbReference type="Proteomes" id="UP001497392">
    <property type="component" value="Unassembled WGS sequence"/>
</dbReference>
<evidence type="ECO:0000256" key="3">
    <source>
        <dbReference type="ARBA" id="ARBA00008889"/>
    </source>
</evidence>
<dbReference type="InterPro" id="IPR040637">
    <property type="entry name" value="Ribosomal_uL10-like_insert"/>
</dbReference>
<dbReference type="PANTHER" id="PTHR45841">
    <property type="entry name" value="MRNA TURNOVER PROTEIN 4 MRTO4"/>
    <property type="match status" value="1"/>
</dbReference>
<comment type="caution">
    <text evidence="8">The sequence shown here is derived from an EMBL/GenBank/DDBJ whole genome shotgun (WGS) entry which is preliminary data.</text>
</comment>
<dbReference type="SUPFAM" id="SSF160369">
    <property type="entry name" value="Ribosomal protein L10-like"/>
    <property type="match status" value="1"/>
</dbReference>
<dbReference type="PANTHER" id="PTHR45841:SF1">
    <property type="entry name" value="MRNA TURNOVER PROTEIN 4 HOMOLOG"/>
    <property type="match status" value="1"/>
</dbReference>
<dbReference type="CDD" id="cd05796">
    <property type="entry name" value="Ribosomal_P0_like"/>
    <property type="match status" value="1"/>
</dbReference>
<dbReference type="EMBL" id="CAXHTA020000003">
    <property type="protein sequence ID" value="CAL5220150.1"/>
    <property type="molecule type" value="Genomic_DNA"/>
</dbReference>
<keyword evidence="6" id="KW-0690">Ribosome biogenesis</keyword>
<dbReference type="Pfam" id="PF00466">
    <property type="entry name" value="Ribosomal_L10"/>
    <property type="match status" value="1"/>
</dbReference>
<dbReference type="InterPro" id="IPR043164">
    <property type="entry name" value="Ribosomal_uL10-like_insert_sf"/>
</dbReference>
<feature type="domain" description="Large ribosomal subunit protein uL10-like insertion" evidence="7">
    <location>
        <begin position="126"/>
        <end position="200"/>
    </location>
</feature>
<evidence type="ECO:0000256" key="5">
    <source>
        <dbReference type="ARBA" id="ARBA00023242"/>
    </source>
</evidence>